<feature type="non-terminal residue" evidence="2">
    <location>
        <position position="357"/>
    </location>
</feature>
<comment type="caution">
    <text evidence="2">The sequence shown here is derived from an EMBL/GenBank/DDBJ whole genome shotgun (WGS) entry which is preliminary data.</text>
</comment>
<accession>A0ABR5J5N7</accession>
<sequence length="357" mass="38530">MEDLKQRRGLSYGELARRTYTTRSTLHRYCNGASLPRDFTIVAAIARECEATAGEQVELARLWMAALSQRSSDLPVRTPEPETGQEGRRAEPRLWRVRTPWRGAAALALLCAGMVPILSASGEFGGVTAGPSPIAATSGDSGDAGDSGGSGGSGDSWVQEPWPVGTAGFGVTLNSNTGTMPSFRVGSVRLWDGGTRWADLERSRGTYTWSALDRLVAGARRAGKPALFTLGGTPSWAAPDGPKTVYADGSRSAAPDDLRDWDAFIRALVARYRGRIEAYELWDTVTDRHFYSGSVRTMADMARRAARIIHAADPRAKVVCPSMGRLREAGGPLFLRRFARLHGFDACDVVGVKLRQG</sequence>
<dbReference type="PANTHER" id="PTHR12631">
    <property type="entry name" value="ALPHA-L-IDURONIDASE"/>
    <property type="match status" value="1"/>
</dbReference>
<dbReference type="PANTHER" id="PTHR12631:SF10">
    <property type="entry name" value="BETA-XYLOSIDASE-LIKE PROTEIN-RELATED"/>
    <property type="match status" value="1"/>
</dbReference>
<dbReference type="InterPro" id="IPR001387">
    <property type="entry name" value="Cro/C1-type_HTH"/>
</dbReference>
<reference evidence="2 3" key="1">
    <citation type="submission" date="2015-07" db="EMBL/GenBank/DDBJ databases">
        <authorList>
            <person name="Ju K.-S."/>
            <person name="Doroghazi J.R."/>
            <person name="Metcalf W.W."/>
        </authorList>
    </citation>
    <scope>NUCLEOTIDE SEQUENCE [LARGE SCALE GENOMIC DNA]</scope>
    <source>
        <strain evidence="2 3">NRRL B-3589</strain>
    </source>
</reference>
<dbReference type="Pfam" id="PF13560">
    <property type="entry name" value="HTH_31"/>
    <property type="match status" value="1"/>
</dbReference>
<evidence type="ECO:0000313" key="3">
    <source>
        <dbReference type="Proteomes" id="UP000037020"/>
    </source>
</evidence>
<proteinExistence type="predicted"/>
<keyword evidence="3" id="KW-1185">Reference proteome</keyword>
<feature type="region of interest" description="Disordered" evidence="1">
    <location>
        <begin position="131"/>
        <end position="161"/>
    </location>
</feature>
<dbReference type="InterPro" id="IPR017853">
    <property type="entry name" value="GH"/>
</dbReference>
<name>A0ABR5J5N7_9ACTN</name>
<organism evidence="2 3">
    <name type="scientific">Streptomyces varsoviensis</name>
    <dbReference type="NCBI Taxonomy" id="67373"/>
    <lineage>
        <taxon>Bacteria</taxon>
        <taxon>Bacillati</taxon>
        <taxon>Actinomycetota</taxon>
        <taxon>Actinomycetes</taxon>
        <taxon>Kitasatosporales</taxon>
        <taxon>Streptomycetaceae</taxon>
        <taxon>Streptomyces</taxon>
    </lineage>
</organism>
<dbReference type="Proteomes" id="UP000037020">
    <property type="component" value="Unassembled WGS sequence"/>
</dbReference>
<feature type="compositionally biased region" description="Gly residues" evidence="1">
    <location>
        <begin position="145"/>
        <end position="154"/>
    </location>
</feature>
<evidence type="ECO:0008006" key="4">
    <source>
        <dbReference type="Google" id="ProtNLM"/>
    </source>
</evidence>
<dbReference type="SUPFAM" id="SSF51445">
    <property type="entry name" value="(Trans)glycosidases"/>
    <property type="match status" value="1"/>
</dbReference>
<dbReference type="Gene3D" id="3.20.20.80">
    <property type="entry name" value="Glycosidases"/>
    <property type="match status" value="1"/>
</dbReference>
<gene>
    <name evidence="2" type="ORF">ADK38_18180</name>
</gene>
<dbReference type="InterPro" id="IPR051923">
    <property type="entry name" value="Glycosyl_Hydrolase_39"/>
</dbReference>
<evidence type="ECO:0000313" key="2">
    <source>
        <dbReference type="EMBL" id="KOG88729.1"/>
    </source>
</evidence>
<dbReference type="SUPFAM" id="SSF47413">
    <property type="entry name" value="lambda repressor-like DNA-binding domains"/>
    <property type="match status" value="1"/>
</dbReference>
<evidence type="ECO:0000256" key="1">
    <source>
        <dbReference type="SAM" id="MobiDB-lite"/>
    </source>
</evidence>
<dbReference type="CDD" id="cd00093">
    <property type="entry name" value="HTH_XRE"/>
    <property type="match status" value="1"/>
</dbReference>
<dbReference type="InterPro" id="IPR010982">
    <property type="entry name" value="Lambda_DNA-bd_dom_sf"/>
</dbReference>
<dbReference type="EMBL" id="LGUT01001546">
    <property type="protein sequence ID" value="KOG88729.1"/>
    <property type="molecule type" value="Genomic_DNA"/>
</dbReference>
<protein>
    <recommendedName>
        <fullName evidence="4">HTH cro/C1-type domain-containing protein</fullName>
    </recommendedName>
</protein>